<organism evidence="5 6">
    <name type="scientific">Sebaldella termitidis (strain ATCC 33386 / NCTC 11300)</name>
    <dbReference type="NCBI Taxonomy" id="526218"/>
    <lineage>
        <taxon>Bacteria</taxon>
        <taxon>Fusobacteriati</taxon>
        <taxon>Fusobacteriota</taxon>
        <taxon>Fusobacteriia</taxon>
        <taxon>Fusobacteriales</taxon>
        <taxon>Leptotrichiaceae</taxon>
        <taxon>Sebaldella</taxon>
    </lineage>
</organism>
<dbReference type="AlphaFoldDB" id="D1APL6"/>
<evidence type="ECO:0000313" key="6">
    <source>
        <dbReference type="Proteomes" id="UP000000845"/>
    </source>
</evidence>
<dbReference type="InterPro" id="IPR036291">
    <property type="entry name" value="NAD(P)-bd_dom_sf"/>
</dbReference>
<sequence>MKKAVHFGAGSIGRGFIGDLLHDTGYEIVLVDVDKNIVEQINKTNSYDLYIIEENYKKKTIDNVKAVLLTDTDKIAGEIAGAELVTVSVWVDNLPGVAVPLLAGLKKRVGKEAGKLDVLTCENAIHNGSILKNEVLKLDADFTEDMLDKAAAFPDTAVDRMVLASERNGVKSVDIGLAHELVIEKSKLTDPESEPVKGAVYTENMDKYIERKLFIINGGHAWAGYMGHICGFTTMQEVFEDENFTSSVREVMQEIGALIAQKYNFSIDELNNYIDFVINRFKTPGITDYISRVSRNPIRKLKAGERLTGPCIQCEERGLKNDRLIEGIAAALLYDISEDKQSSELQTHIKEHGIEESVSFYTSIPADSKLHKKIVENYKILSEKKKSHSYTATGGV</sequence>
<dbReference type="SUPFAM" id="SSF51735">
    <property type="entry name" value="NAD(P)-binding Rossmann-fold domains"/>
    <property type="match status" value="1"/>
</dbReference>
<name>D1APL6_SEBTE</name>
<dbReference type="PRINTS" id="PR00084">
    <property type="entry name" value="MTLDHDRGNASE"/>
</dbReference>
<dbReference type="GO" id="GO:0019592">
    <property type="term" value="P:mannitol catabolic process"/>
    <property type="evidence" value="ECO:0007669"/>
    <property type="project" value="TreeGrafter"/>
</dbReference>
<dbReference type="HOGENOM" id="CLU_036089_2_0_0"/>
<dbReference type="PANTHER" id="PTHR30524:SF0">
    <property type="entry name" value="ALTRONATE OXIDOREDUCTASE-RELATED"/>
    <property type="match status" value="1"/>
</dbReference>
<dbReference type="RefSeq" id="WP_012862632.1">
    <property type="nucleotide sequence ID" value="NC_013517.1"/>
</dbReference>
<dbReference type="eggNOG" id="COG0246">
    <property type="taxonomic scope" value="Bacteria"/>
</dbReference>
<dbReference type="Pfam" id="PF08125">
    <property type="entry name" value="Mannitol_dh_C"/>
    <property type="match status" value="1"/>
</dbReference>
<feature type="domain" description="Mannitol dehydrogenase C-terminal" evidence="4">
    <location>
        <begin position="204"/>
        <end position="378"/>
    </location>
</feature>
<dbReference type="Gene3D" id="3.40.50.720">
    <property type="entry name" value="NAD(P)-binding Rossmann-like Domain"/>
    <property type="match status" value="1"/>
</dbReference>
<dbReference type="PANTHER" id="PTHR30524">
    <property type="entry name" value="MANNITOL-1-PHOSPHATE 5-DEHYDROGENASE"/>
    <property type="match status" value="1"/>
</dbReference>
<reference evidence="5 6" key="2">
    <citation type="journal article" date="2010" name="Stand. Genomic Sci.">
        <title>Complete genome sequence of Sebaldella termitidis type strain (NCTC 11300).</title>
        <authorList>
            <person name="Harmon-Smith M."/>
            <person name="Celia L."/>
            <person name="Chertkov O."/>
            <person name="Lapidus A."/>
            <person name="Copeland A."/>
            <person name="Glavina Del Rio T."/>
            <person name="Nolan M."/>
            <person name="Lucas S."/>
            <person name="Tice H."/>
            <person name="Cheng J.F."/>
            <person name="Han C."/>
            <person name="Detter J.C."/>
            <person name="Bruce D."/>
            <person name="Goodwin L."/>
            <person name="Pitluck S."/>
            <person name="Pati A."/>
            <person name="Liolios K."/>
            <person name="Ivanova N."/>
            <person name="Mavromatis K."/>
            <person name="Mikhailova N."/>
            <person name="Chen A."/>
            <person name="Palaniappan K."/>
            <person name="Land M."/>
            <person name="Hauser L."/>
            <person name="Chang Y.J."/>
            <person name="Jeffries C.D."/>
            <person name="Brettin T."/>
            <person name="Goker M."/>
            <person name="Beck B."/>
            <person name="Bristow J."/>
            <person name="Eisen J.A."/>
            <person name="Markowitz V."/>
            <person name="Hugenholtz P."/>
            <person name="Kyrpides N.C."/>
            <person name="Klenk H.P."/>
            <person name="Chen F."/>
        </authorList>
    </citation>
    <scope>NUCLEOTIDE SEQUENCE [LARGE SCALE GENOMIC DNA]</scope>
    <source>
        <strain evidence="6">ATCC 33386 / NCTC 11300</strain>
    </source>
</reference>
<keyword evidence="6" id="KW-1185">Reference proteome</keyword>
<evidence type="ECO:0000259" key="4">
    <source>
        <dbReference type="Pfam" id="PF08125"/>
    </source>
</evidence>
<dbReference type="EMBL" id="CP001739">
    <property type="protein sequence ID" value="ACZ10050.1"/>
    <property type="molecule type" value="Genomic_DNA"/>
</dbReference>
<dbReference type="SUPFAM" id="SSF48179">
    <property type="entry name" value="6-phosphogluconate dehydrogenase C-terminal domain-like"/>
    <property type="match status" value="1"/>
</dbReference>
<reference evidence="6" key="1">
    <citation type="submission" date="2009-09" db="EMBL/GenBank/DDBJ databases">
        <title>The complete chromosome of Sebaldella termitidis ATCC 33386.</title>
        <authorList>
            <consortium name="US DOE Joint Genome Institute (JGI-PGF)"/>
            <person name="Lucas S."/>
            <person name="Copeland A."/>
            <person name="Lapidus A."/>
            <person name="Glavina del Rio T."/>
            <person name="Dalin E."/>
            <person name="Tice H."/>
            <person name="Bruce D."/>
            <person name="Goodwin L."/>
            <person name="Pitluck S."/>
            <person name="Kyrpides N."/>
            <person name="Mavromatis K."/>
            <person name="Ivanova N."/>
            <person name="Mikhailova N."/>
            <person name="Sims D."/>
            <person name="Meincke L."/>
            <person name="Brettin T."/>
            <person name="Detter J.C."/>
            <person name="Han C."/>
            <person name="Larimer F."/>
            <person name="Land M."/>
            <person name="Hauser L."/>
            <person name="Markowitz V."/>
            <person name="Cheng J.F."/>
            <person name="Hugenholtz P."/>
            <person name="Woyke T."/>
            <person name="Wu D."/>
            <person name="Eisen J.A."/>
        </authorList>
    </citation>
    <scope>NUCLEOTIDE SEQUENCE [LARGE SCALE GENOMIC DNA]</scope>
    <source>
        <strain evidence="6">ATCC 33386 / NCTC 11300</strain>
    </source>
</reference>
<dbReference type="InterPro" id="IPR000669">
    <property type="entry name" value="Mannitol_DH"/>
</dbReference>
<dbReference type="Gene3D" id="1.10.1040.10">
    <property type="entry name" value="N-(1-d-carboxylethyl)-l-norvaline Dehydrogenase, domain 2"/>
    <property type="match status" value="1"/>
</dbReference>
<dbReference type="GO" id="GO:0005829">
    <property type="term" value="C:cytosol"/>
    <property type="evidence" value="ECO:0007669"/>
    <property type="project" value="TreeGrafter"/>
</dbReference>
<evidence type="ECO:0000259" key="3">
    <source>
        <dbReference type="Pfam" id="PF01232"/>
    </source>
</evidence>
<dbReference type="Pfam" id="PF01232">
    <property type="entry name" value="Mannitol_dh"/>
    <property type="match status" value="1"/>
</dbReference>
<gene>
    <name evidence="5" type="ordered locus">Sterm_3209</name>
</gene>
<keyword evidence="1 5" id="KW-0560">Oxidoreductase</keyword>
<dbReference type="InterPro" id="IPR013131">
    <property type="entry name" value="Mannitol_DH_N"/>
</dbReference>
<keyword evidence="2" id="KW-0520">NAD</keyword>
<evidence type="ECO:0000313" key="5">
    <source>
        <dbReference type="EMBL" id="ACZ10050.1"/>
    </source>
</evidence>
<protein>
    <submittedName>
        <fullName evidence="5">Mannitol-1-phosphate 5-dehydrogenase</fullName>
        <ecNumber evidence="5">1.1.1.17</ecNumber>
    </submittedName>
</protein>
<dbReference type="Proteomes" id="UP000000845">
    <property type="component" value="Chromosome"/>
</dbReference>
<evidence type="ECO:0000256" key="2">
    <source>
        <dbReference type="ARBA" id="ARBA00023027"/>
    </source>
</evidence>
<dbReference type="STRING" id="526218.Sterm_3209"/>
<dbReference type="InterPro" id="IPR013118">
    <property type="entry name" value="Mannitol_DH_C"/>
</dbReference>
<dbReference type="InterPro" id="IPR008927">
    <property type="entry name" value="6-PGluconate_DH-like_C_sf"/>
</dbReference>
<feature type="domain" description="Mannitol dehydrogenase N-terminal" evidence="3">
    <location>
        <begin position="3"/>
        <end position="189"/>
    </location>
</feature>
<accession>D1APL6</accession>
<dbReference type="GO" id="GO:0008926">
    <property type="term" value="F:mannitol-1-phosphate 5-dehydrogenase activity"/>
    <property type="evidence" value="ECO:0007669"/>
    <property type="project" value="UniProtKB-EC"/>
</dbReference>
<dbReference type="KEGG" id="str:Sterm_3209"/>
<proteinExistence type="predicted"/>
<dbReference type="EC" id="1.1.1.17" evidence="5"/>
<dbReference type="InterPro" id="IPR013328">
    <property type="entry name" value="6PGD_dom2"/>
</dbReference>
<evidence type="ECO:0000256" key="1">
    <source>
        <dbReference type="ARBA" id="ARBA00023002"/>
    </source>
</evidence>